<reference evidence="2 3" key="1">
    <citation type="submission" date="2021-03" db="EMBL/GenBank/DDBJ databases">
        <title>novel species isolated from a fishpond in China.</title>
        <authorList>
            <person name="Lu H."/>
            <person name="Cai Z."/>
        </authorList>
    </citation>
    <scope>NUCLEOTIDE SEQUENCE [LARGE SCALE GENOMIC DNA]</scope>
    <source>
        <strain evidence="2 3">Y57</strain>
    </source>
</reference>
<accession>A0ABS3CW43</accession>
<dbReference type="RefSeq" id="WP_206595267.1">
    <property type="nucleotide sequence ID" value="NZ_JAFKCS010000017.1"/>
</dbReference>
<name>A0ABS3CW43_9ALTE</name>
<dbReference type="InterPro" id="IPR050643">
    <property type="entry name" value="Periplasmic_pilus_chap"/>
</dbReference>
<dbReference type="SUPFAM" id="SSF49354">
    <property type="entry name" value="PapD-like"/>
    <property type="match status" value="1"/>
</dbReference>
<dbReference type="Proteomes" id="UP000663992">
    <property type="component" value="Unassembled WGS sequence"/>
</dbReference>
<protein>
    <submittedName>
        <fullName evidence="2">Molecular chaperone</fullName>
    </submittedName>
</protein>
<dbReference type="Pfam" id="PF00345">
    <property type="entry name" value="PapD_N"/>
    <property type="match status" value="1"/>
</dbReference>
<dbReference type="PANTHER" id="PTHR30251">
    <property type="entry name" value="PILUS ASSEMBLY CHAPERONE"/>
    <property type="match status" value="1"/>
</dbReference>
<gene>
    <name evidence="2" type="ORF">J0A65_15675</name>
</gene>
<dbReference type="InterPro" id="IPR008962">
    <property type="entry name" value="PapD-like_sf"/>
</dbReference>
<dbReference type="Gene3D" id="2.60.40.10">
    <property type="entry name" value="Immunoglobulins"/>
    <property type="match status" value="1"/>
</dbReference>
<proteinExistence type="predicted"/>
<evidence type="ECO:0000313" key="3">
    <source>
        <dbReference type="Proteomes" id="UP000663992"/>
    </source>
</evidence>
<organism evidence="2 3">
    <name type="scientific">Bowmanella yangjiangensis</name>
    <dbReference type="NCBI Taxonomy" id="2811230"/>
    <lineage>
        <taxon>Bacteria</taxon>
        <taxon>Pseudomonadati</taxon>
        <taxon>Pseudomonadota</taxon>
        <taxon>Gammaproteobacteria</taxon>
        <taxon>Alteromonadales</taxon>
        <taxon>Alteromonadaceae</taxon>
        <taxon>Bowmanella</taxon>
    </lineage>
</organism>
<dbReference type="EMBL" id="JAFKCS010000017">
    <property type="protein sequence ID" value="MBN7821313.1"/>
    <property type="molecule type" value="Genomic_DNA"/>
</dbReference>
<evidence type="ECO:0000313" key="2">
    <source>
        <dbReference type="EMBL" id="MBN7821313.1"/>
    </source>
</evidence>
<dbReference type="InterPro" id="IPR016147">
    <property type="entry name" value="Pili_assmbl_chaperone_N"/>
</dbReference>
<evidence type="ECO:0000259" key="1">
    <source>
        <dbReference type="Pfam" id="PF00345"/>
    </source>
</evidence>
<feature type="domain" description="Pili assembly chaperone N-terminal" evidence="1">
    <location>
        <begin position="28"/>
        <end position="155"/>
    </location>
</feature>
<dbReference type="PANTHER" id="PTHR30251:SF4">
    <property type="entry name" value="SLR1668 PROTEIN"/>
    <property type="match status" value="1"/>
</dbReference>
<sequence>MTNSKGLKLCLLILTSFWSSLVFANLLIYPTRVSFDESTRAAQISLTNTSKTVNTYRLEWLEKVANPAGGYIDVADAEQSGLSIASSMVRFSPRQVTLKPGERQMIKLMLRRPAQLAEGEYRSHLNFKALPPPKDESKDNATSMQINMLVSFAIPVTVRQGQLEYQLNIDQAELYYDSASQVGAVVLQIARSGRNSVLGNWTVYWKPDGGTEVPVAKSNEANAWPDNDKFIVQPTWMAERFVSANGQLRVEYKGVREFDGKVFIDQSIRINKAAIKPLPTNQ</sequence>
<comment type="caution">
    <text evidence="2">The sequence shown here is derived from an EMBL/GenBank/DDBJ whole genome shotgun (WGS) entry which is preliminary data.</text>
</comment>
<dbReference type="InterPro" id="IPR013783">
    <property type="entry name" value="Ig-like_fold"/>
</dbReference>
<keyword evidence="3" id="KW-1185">Reference proteome</keyword>